<dbReference type="AlphaFoldDB" id="A0A3M7PI76"/>
<reference evidence="1 2" key="1">
    <citation type="journal article" date="2018" name="Sci. Rep.">
        <title>Genomic signatures of local adaptation to the degree of environmental predictability in rotifers.</title>
        <authorList>
            <person name="Franch-Gras L."/>
            <person name="Hahn C."/>
            <person name="Garcia-Roger E.M."/>
            <person name="Carmona M.J."/>
            <person name="Serra M."/>
            <person name="Gomez A."/>
        </authorList>
    </citation>
    <scope>NUCLEOTIDE SEQUENCE [LARGE SCALE GENOMIC DNA]</scope>
    <source>
        <strain evidence="1">HYR1</strain>
    </source>
</reference>
<dbReference type="EMBL" id="REGN01010819">
    <property type="protein sequence ID" value="RMZ98367.1"/>
    <property type="molecule type" value="Genomic_DNA"/>
</dbReference>
<comment type="caution">
    <text evidence="1">The sequence shown here is derived from an EMBL/GenBank/DDBJ whole genome shotgun (WGS) entry which is preliminary data.</text>
</comment>
<gene>
    <name evidence="1" type="ORF">BpHYR1_015209</name>
</gene>
<evidence type="ECO:0000313" key="2">
    <source>
        <dbReference type="Proteomes" id="UP000276133"/>
    </source>
</evidence>
<sequence>MYWTLNSRKKIFSSSSINAVGDLSLQVAHLVNSFFKNVRISDALSHFIQSVSISCSPVSKKVVSHPTIADKLSLYRFMTSSCIPCWAV</sequence>
<keyword evidence="2" id="KW-1185">Reference proteome</keyword>
<accession>A0A3M7PI76</accession>
<dbReference type="Proteomes" id="UP000276133">
    <property type="component" value="Unassembled WGS sequence"/>
</dbReference>
<name>A0A3M7PI76_BRAPC</name>
<organism evidence="1 2">
    <name type="scientific">Brachionus plicatilis</name>
    <name type="common">Marine rotifer</name>
    <name type="synonym">Brachionus muelleri</name>
    <dbReference type="NCBI Taxonomy" id="10195"/>
    <lineage>
        <taxon>Eukaryota</taxon>
        <taxon>Metazoa</taxon>
        <taxon>Spiralia</taxon>
        <taxon>Gnathifera</taxon>
        <taxon>Rotifera</taxon>
        <taxon>Eurotatoria</taxon>
        <taxon>Monogononta</taxon>
        <taxon>Pseudotrocha</taxon>
        <taxon>Ploima</taxon>
        <taxon>Brachionidae</taxon>
        <taxon>Brachionus</taxon>
    </lineage>
</organism>
<evidence type="ECO:0000313" key="1">
    <source>
        <dbReference type="EMBL" id="RMZ98367.1"/>
    </source>
</evidence>
<proteinExistence type="predicted"/>
<protein>
    <submittedName>
        <fullName evidence="1">Uncharacterized protein</fullName>
    </submittedName>
</protein>